<dbReference type="EMBL" id="JANAWD010000668">
    <property type="protein sequence ID" value="KAJ3476782.1"/>
    <property type="molecule type" value="Genomic_DNA"/>
</dbReference>
<dbReference type="AlphaFoldDB" id="A0AAD5USU5"/>
<feature type="region of interest" description="Disordered" evidence="1">
    <location>
        <begin position="393"/>
        <end position="418"/>
    </location>
</feature>
<feature type="region of interest" description="Disordered" evidence="1">
    <location>
        <begin position="107"/>
        <end position="126"/>
    </location>
</feature>
<gene>
    <name evidence="2" type="ORF">NLI96_g10927</name>
</gene>
<feature type="region of interest" description="Disordered" evidence="1">
    <location>
        <begin position="223"/>
        <end position="374"/>
    </location>
</feature>
<evidence type="ECO:0000313" key="3">
    <source>
        <dbReference type="Proteomes" id="UP001212997"/>
    </source>
</evidence>
<feature type="compositionally biased region" description="Low complexity" evidence="1">
    <location>
        <begin position="155"/>
        <end position="200"/>
    </location>
</feature>
<feature type="compositionally biased region" description="Basic and acidic residues" evidence="1">
    <location>
        <begin position="403"/>
        <end position="418"/>
    </location>
</feature>
<proteinExistence type="predicted"/>
<comment type="caution">
    <text evidence="2">The sequence shown here is derived from an EMBL/GenBank/DDBJ whole genome shotgun (WGS) entry which is preliminary data.</text>
</comment>
<sequence>MYPPVNELRSSVYSSPDFGHSSAGARRISLSPSGSDDLHMSRGQTTMSTPPFHHQQATSHFLSPVQGSPSMGGASPFSSHSALSTPPGGTPPHLYMPNDLDAIDYVRPSRAPPPTQLAPVDLTTRTHRNMVRLQTAPGPMEPRISSGSVHRGPPARLSAEAVASLSSSMSSISAPATSSRPSTSSSSGASASSPRISSSHVHSSLYPLLTSGDEQYKLPPLQHKHRYRSPSPTQASSPLSRASTVSPDQEEEEQEEDEEGDLRMRSPAPSTSSFGIEGRNYSSSGSSTPSPPPVLPSIQALVGSSHPHQHHRLSPVRSGLEDKLSRIAIEPPRPLSLGEARRLALANSSSVPPEDENDEEDERRAGVPEDQRAEHARLLRDLLVSINMEYRKKFGTPPPVANARKEWEASRDVEMIGA</sequence>
<reference evidence="2" key="1">
    <citation type="submission" date="2022-07" db="EMBL/GenBank/DDBJ databases">
        <title>Genome Sequence of Physisporinus lineatus.</title>
        <authorList>
            <person name="Buettner E."/>
        </authorList>
    </citation>
    <scope>NUCLEOTIDE SEQUENCE</scope>
    <source>
        <strain evidence="2">VT162</strain>
    </source>
</reference>
<feature type="region of interest" description="Disordered" evidence="1">
    <location>
        <begin position="133"/>
        <end position="200"/>
    </location>
</feature>
<evidence type="ECO:0000256" key="1">
    <source>
        <dbReference type="SAM" id="MobiDB-lite"/>
    </source>
</evidence>
<organism evidence="2 3">
    <name type="scientific">Meripilus lineatus</name>
    <dbReference type="NCBI Taxonomy" id="2056292"/>
    <lineage>
        <taxon>Eukaryota</taxon>
        <taxon>Fungi</taxon>
        <taxon>Dikarya</taxon>
        <taxon>Basidiomycota</taxon>
        <taxon>Agaricomycotina</taxon>
        <taxon>Agaricomycetes</taxon>
        <taxon>Polyporales</taxon>
        <taxon>Meripilaceae</taxon>
        <taxon>Meripilus</taxon>
    </lineage>
</organism>
<evidence type="ECO:0000313" key="2">
    <source>
        <dbReference type="EMBL" id="KAJ3476782.1"/>
    </source>
</evidence>
<feature type="region of interest" description="Disordered" evidence="1">
    <location>
        <begin position="1"/>
        <end position="99"/>
    </location>
</feature>
<feature type="compositionally biased region" description="Polar residues" evidence="1">
    <location>
        <begin position="230"/>
        <end position="247"/>
    </location>
</feature>
<feature type="compositionally biased region" description="Basic and acidic residues" evidence="1">
    <location>
        <begin position="362"/>
        <end position="374"/>
    </location>
</feature>
<feature type="compositionally biased region" description="Acidic residues" evidence="1">
    <location>
        <begin position="248"/>
        <end position="260"/>
    </location>
</feature>
<dbReference type="Proteomes" id="UP001212997">
    <property type="component" value="Unassembled WGS sequence"/>
</dbReference>
<accession>A0AAD5USU5</accession>
<keyword evidence="3" id="KW-1185">Reference proteome</keyword>
<name>A0AAD5USU5_9APHY</name>
<protein>
    <submittedName>
        <fullName evidence="2">Uncharacterized protein</fullName>
    </submittedName>
</protein>
<feature type="compositionally biased region" description="Polar residues" evidence="1">
    <location>
        <begin position="42"/>
        <end position="69"/>
    </location>
</feature>